<dbReference type="NCBIfam" id="TIGR02937">
    <property type="entry name" value="sigma70-ECF"/>
    <property type="match status" value="1"/>
</dbReference>
<evidence type="ECO:0000256" key="5">
    <source>
        <dbReference type="SAM" id="MobiDB-lite"/>
    </source>
</evidence>
<feature type="compositionally biased region" description="Low complexity" evidence="5">
    <location>
        <begin position="8"/>
        <end position="26"/>
    </location>
</feature>
<sequence length="211" mass="23491">MAQPTTVRTLSARPPTSRSRSRMPNRLTPDFDYEAAIKECAAGRRPALEALYRQEGPRLLGVAQRLLRDRAWAEDIVHDAFVRIWKQAGSFDASRGSGRGWVYSITRNLALNALRDTARETGVDEDTAAALDARDAIEAWHDTRDAFDWRASAGQIGPCLEQLEPVRRNCVLHAYVEGLSHSEIAQRLGAPLGTVKAWIKRSLQALKECLA</sequence>
<evidence type="ECO:0000259" key="7">
    <source>
        <dbReference type="Pfam" id="PF08281"/>
    </source>
</evidence>
<dbReference type="NCBIfam" id="NF009189">
    <property type="entry name" value="PRK12537.1"/>
    <property type="match status" value="1"/>
</dbReference>
<evidence type="ECO:0000256" key="4">
    <source>
        <dbReference type="ARBA" id="ARBA00023163"/>
    </source>
</evidence>
<evidence type="ECO:0000256" key="3">
    <source>
        <dbReference type="ARBA" id="ARBA00023082"/>
    </source>
</evidence>
<proteinExistence type="inferred from homology"/>
<keyword evidence="3" id="KW-0731">Sigma factor</keyword>
<dbReference type="InterPro" id="IPR013249">
    <property type="entry name" value="RNA_pol_sigma70_r4_t2"/>
</dbReference>
<dbReference type="InterPro" id="IPR013324">
    <property type="entry name" value="RNA_pol_sigma_r3/r4-like"/>
</dbReference>
<dbReference type="InterPro" id="IPR007627">
    <property type="entry name" value="RNA_pol_sigma70_r2"/>
</dbReference>
<evidence type="ECO:0000256" key="2">
    <source>
        <dbReference type="ARBA" id="ARBA00023015"/>
    </source>
</evidence>
<accession>A0ABX9G1Y9</accession>
<evidence type="ECO:0000313" key="8">
    <source>
        <dbReference type="EMBL" id="RBP12142.1"/>
    </source>
</evidence>
<feature type="domain" description="RNA polymerase sigma factor 70 region 4 type 2" evidence="7">
    <location>
        <begin position="159"/>
        <end position="206"/>
    </location>
</feature>
<dbReference type="EMBL" id="QNRM01000020">
    <property type="protein sequence ID" value="RBP12142.1"/>
    <property type="molecule type" value="Genomic_DNA"/>
</dbReference>
<feature type="domain" description="RNA polymerase sigma-70 region 2" evidence="6">
    <location>
        <begin position="51"/>
        <end position="119"/>
    </location>
</feature>
<evidence type="ECO:0000256" key="1">
    <source>
        <dbReference type="ARBA" id="ARBA00010641"/>
    </source>
</evidence>
<gene>
    <name evidence="8" type="ORF">DFP87_12047</name>
</gene>
<dbReference type="PANTHER" id="PTHR43133:SF62">
    <property type="entry name" value="RNA POLYMERASE SIGMA FACTOR SIGZ"/>
    <property type="match status" value="1"/>
</dbReference>
<organism evidence="8 9">
    <name type="scientific">Achromobacter marplatensis</name>
    <dbReference type="NCBI Taxonomy" id="470868"/>
    <lineage>
        <taxon>Bacteria</taxon>
        <taxon>Pseudomonadati</taxon>
        <taxon>Pseudomonadota</taxon>
        <taxon>Betaproteobacteria</taxon>
        <taxon>Burkholderiales</taxon>
        <taxon>Alcaligenaceae</taxon>
        <taxon>Achromobacter</taxon>
    </lineage>
</organism>
<keyword evidence="2" id="KW-0805">Transcription regulation</keyword>
<comment type="caution">
    <text evidence="8">The sequence shown here is derived from an EMBL/GenBank/DDBJ whole genome shotgun (WGS) entry which is preliminary data.</text>
</comment>
<dbReference type="InterPro" id="IPR036388">
    <property type="entry name" value="WH-like_DNA-bd_sf"/>
</dbReference>
<dbReference type="Gene3D" id="1.10.10.10">
    <property type="entry name" value="Winged helix-like DNA-binding domain superfamily/Winged helix DNA-binding domain"/>
    <property type="match status" value="1"/>
</dbReference>
<dbReference type="Pfam" id="PF04542">
    <property type="entry name" value="Sigma70_r2"/>
    <property type="match status" value="1"/>
</dbReference>
<keyword evidence="9" id="KW-1185">Reference proteome</keyword>
<dbReference type="InterPro" id="IPR013325">
    <property type="entry name" value="RNA_pol_sigma_r2"/>
</dbReference>
<dbReference type="CDD" id="cd06171">
    <property type="entry name" value="Sigma70_r4"/>
    <property type="match status" value="1"/>
</dbReference>
<dbReference type="InterPro" id="IPR014284">
    <property type="entry name" value="RNA_pol_sigma-70_dom"/>
</dbReference>
<keyword evidence="4" id="KW-0804">Transcription</keyword>
<reference evidence="8 9" key="1">
    <citation type="submission" date="2018-06" db="EMBL/GenBank/DDBJ databases">
        <title>Genomic Encyclopedia of Type Strains, Phase III (KMG-III): the genomes of soil and plant-associated and newly described type strains.</title>
        <authorList>
            <person name="Whitman W."/>
        </authorList>
    </citation>
    <scope>NUCLEOTIDE SEQUENCE [LARGE SCALE GENOMIC DNA]</scope>
    <source>
        <strain evidence="8 9">CECT 7342</strain>
    </source>
</reference>
<comment type="similarity">
    <text evidence="1">Belongs to the sigma-70 factor family. ECF subfamily.</text>
</comment>
<dbReference type="SUPFAM" id="SSF88659">
    <property type="entry name" value="Sigma3 and sigma4 domains of RNA polymerase sigma factors"/>
    <property type="match status" value="1"/>
</dbReference>
<protein>
    <submittedName>
        <fullName evidence="8">RNA polymerase sigma-70 factor (ECF subfamily)</fullName>
    </submittedName>
</protein>
<name>A0ABX9G1Y9_9BURK</name>
<dbReference type="Proteomes" id="UP000252124">
    <property type="component" value="Unassembled WGS sequence"/>
</dbReference>
<evidence type="ECO:0000313" key="9">
    <source>
        <dbReference type="Proteomes" id="UP000252124"/>
    </source>
</evidence>
<dbReference type="PANTHER" id="PTHR43133">
    <property type="entry name" value="RNA POLYMERASE ECF-TYPE SIGMA FACTO"/>
    <property type="match status" value="1"/>
</dbReference>
<dbReference type="SUPFAM" id="SSF88946">
    <property type="entry name" value="Sigma2 domain of RNA polymerase sigma factors"/>
    <property type="match status" value="1"/>
</dbReference>
<dbReference type="Pfam" id="PF08281">
    <property type="entry name" value="Sigma70_r4_2"/>
    <property type="match status" value="1"/>
</dbReference>
<feature type="region of interest" description="Disordered" evidence="5">
    <location>
        <begin position="1"/>
        <end position="26"/>
    </location>
</feature>
<dbReference type="InterPro" id="IPR039425">
    <property type="entry name" value="RNA_pol_sigma-70-like"/>
</dbReference>
<dbReference type="Gene3D" id="1.10.1740.10">
    <property type="match status" value="1"/>
</dbReference>
<evidence type="ECO:0000259" key="6">
    <source>
        <dbReference type="Pfam" id="PF04542"/>
    </source>
</evidence>